<evidence type="ECO:0000313" key="2">
    <source>
        <dbReference type="EMBL" id="TMW59877.1"/>
    </source>
</evidence>
<keyword evidence="1" id="KW-0175">Coiled coil</keyword>
<protein>
    <submittedName>
        <fullName evidence="2">Uncharacterized protein</fullName>
    </submittedName>
</protein>
<organism evidence="2 3">
    <name type="scientific">Pythium oligandrum</name>
    <name type="common">Mycoparasitic fungus</name>
    <dbReference type="NCBI Taxonomy" id="41045"/>
    <lineage>
        <taxon>Eukaryota</taxon>
        <taxon>Sar</taxon>
        <taxon>Stramenopiles</taxon>
        <taxon>Oomycota</taxon>
        <taxon>Peronosporomycetes</taxon>
        <taxon>Pythiales</taxon>
        <taxon>Pythiaceae</taxon>
        <taxon>Pythium</taxon>
    </lineage>
</organism>
<feature type="coiled-coil region" evidence="1">
    <location>
        <begin position="181"/>
        <end position="208"/>
    </location>
</feature>
<dbReference type="AlphaFoldDB" id="A0A8K1CCM2"/>
<dbReference type="EMBL" id="SPLM01000109">
    <property type="protein sequence ID" value="TMW59877.1"/>
    <property type="molecule type" value="Genomic_DNA"/>
</dbReference>
<dbReference type="Proteomes" id="UP000794436">
    <property type="component" value="Unassembled WGS sequence"/>
</dbReference>
<comment type="caution">
    <text evidence="2">The sequence shown here is derived from an EMBL/GenBank/DDBJ whole genome shotgun (WGS) entry which is preliminary data.</text>
</comment>
<evidence type="ECO:0000256" key="1">
    <source>
        <dbReference type="SAM" id="Coils"/>
    </source>
</evidence>
<evidence type="ECO:0000313" key="3">
    <source>
        <dbReference type="Proteomes" id="UP000794436"/>
    </source>
</evidence>
<name>A0A8K1CCM2_PYTOL</name>
<keyword evidence="3" id="KW-1185">Reference proteome</keyword>
<proteinExistence type="predicted"/>
<sequence>MQAELQHLRVLARDLEKKRDELQKQAVVPGDKTWRGVVELEAAQTKRARELNRHLRARLEEHRSVIRHLRKLIRDKLDMARDVYASLPERHSGPDLFDTFLKEIHEGYRMTDSIVDSSTWEESMNHRAWQVSTRSIEQNGRLQKVIVLQNQFWYPTSEFTSGSQVTKMKGVTKVPVRNPSRERMQAELRHLRELVRELEQKRDALEAPAPGLGEAWRKVAEYEAEMCKHAEELNVELRARLEEQIAVLERLHELIDEQMKAISDIDAGTPLKYSDPGVFERFLDDIHKGYEMTDSLSHRLDVIRREIAEKKRAQELNAQLRARLDEHIAVAERLKELIDGQLDTVRDVYANLPSNNTNPDIFSKFLGDIQVGYDTTDSIVDSVDWGEDNHLSWRVDIRSNMHNGHPQRVLELQNQFRNPLGQFVSGEGDSKSWTYTLEYLQSPAFIVDEFAAHAT</sequence>
<gene>
    <name evidence="2" type="ORF">Poli38472_004946</name>
</gene>
<feature type="coiled-coil region" evidence="1">
    <location>
        <begin position="303"/>
        <end position="337"/>
    </location>
</feature>
<reference evidence="2" key="1">
    <citation type="submission" date="2019-03" db="EMBL/GenBank/DDBJ databases">
        <title>Long read genome sequence of the mycoparasitic Pythium oligandrum ATCC 38472 isolated from sugarbeet rhizosphere.</title>
        <authorList>
            <person name="Gaulin E."/>
        </authorList>
    </citation>
    <scope>NUCLEOTIDE SEQUENCE</scope>
    <source>
        <strain evidence="2">ATCC 38472_TT</strain>
    </source>
</reference>
<accession>A0A8K1CCM2</accession>